<dbReference type="InterPro" id="IPR029058">
    <property type="entry name" value="AB_hydrolase_fold"/>
</dbReference>
<dbReference type="AlphaFoldDB" id="A0A7W7QL45"/>
<dbReference type="Proteomes" id="UP000552644">
    <property type="component" value="Unassembled WGS sequence"/>
</dbReference>
<organism evidence="2 3">
    <name type="scientific">Streptosporangium saharense</name>
    <dbReference type="NCBI Taxonomy" id="1706840"/>
    <lineage>
        <taxon>Bacteria</taxon>
        <taxon>Bacillati</taxon>
        <taxon>Actinomycetota</taxon>
        <taxon>Actinomycetes</taxon>
        <taxon>Streptosporangiales</taxon>
        <taxon>Streptosporangiaceae</taxon>
        <taxon>Streptosporangium</taxon>
    </lineage>
</organism>
<evidence type="ECO:0000259" key="1">
    <source>
        <dbReference type="Pfam" id="PF06259"/>
    </source>
</evidence>
<dbReference type="Gene3D" id="3.40.50.1820">
    <property type="entry name" value="alpha/beta hydrolase"/>
    <property type="match status" value="1"/>
</dbReference>
<accession>A0A7W7QL45</accession>
<reference evidence="2 3" key="1">
    <citation type="submission" date="2020-08" db="EMBL/GenBank/DDBJ databases">
        <title>Genomic Encyclopedia of Type Strains, Phase III (KMG-III): the genomes of soil and plant-associated and newly described type strains.</title>
        <authorList>
            <person name="Whitman W."/>
        </authorList>
    </citation>
    <scope>NUCLEOTIDE SEQUENCE [LARGE SCALE GENOMIC DNA]</scope>
    <source>
        <strain evidence="2 3">CECT 8840</strain>
    </source>
</reference>
<dbReference type="EMBL" id="JACHJP010000002">
    <property type="protein sequence ID" value="MBB4915564.1"/>
    <property type="molecule type" value="Genomic_DNA"/>
</dbReference>
<comment type="caution">
    <text evidence="2">The sequence shown here is derived from an EMBL/GenBank/DDBJ whole genome shotgun (WGS) entry which is preliminary data.</text>
</comment>
<protein>
    <recommendedName>
        <fullName evidence="1">DUF1023 domain-containing protein</fullName>
    </recommendedName>
</protein>
<proteinExistence type="predicted"/>
<name>A0A7W7QL45_9ACTN</name>
<sequence>MPRRTSALALAAVLGYALVPAPHGDRVVRVYGDLSTAGHVAVLVPGSGTSAANFDGGPRPYRRPGGAARALVEQARDLDPGGDGLAVVAWLGYDSPAIDSLGVLTEGAALEGGAALRRYLGETLGGRRVSLLCHSYGSVVCAKALPGSGVTDLVVFGSPGLGVSSTAELGGTRVWAGSGTGDWMRRVPKLRLGPLGFGPDPASPAFGARPFATGAAEHGDYLRPGGTSLRNLALIALGRTDEVSGG</sequence>
<keyword evidence="3" id="KW-1185">Reference proteome</keyword>
<feature type="domain" description="DUF1023" evidence="1">
    <location>
        <begin position="26"/>
        <end position="190"/>
    </location>
</feature>
<evidence type="ECO:0000313" key="2">
    <source>
        <dbReference type="EMBL" id="MBB4915564.1"/>
    </source>
</evidence>
<gene>
    <name evidence="2" type="ORF">FHS44_002649</name>
</gene>
<dbReference type="InterPro" id="IPR010427">
    <property type="entry name" value="DUF1023"/>
</dbReference>
<dbReference type="SUPFAM" id="SSF53474">
    <property type="entry name" value="alpha/beta-Hydrolases"/>
    <property type="match status" value="1"/>
</dbReference>
<dbReference type="Pfam" id="PF06259">
    <property type="entry name" value="Abhydrolase_8"/>
    <property type="match status" value="1"/>
</dbReference>
<dbReference type="RefSeq" id="WP_184714210.1">
    <property type="nucleotide sequence ID" value="NZ_JACHJP010000002.1"/>
</dbReference>
<evidence type="ECO:0000313" key="3">
    <source>
        <dbReference type="Proteomes" id="UP000552644"/>
    </source>
</evidence>